<keyword evidence="4 7" id="KW-0694">RNA-binding</keyword>
<dbReference type="PANTHER" id="PTHR12013">
    <property type="entry name" value="SIGNAL RECOGNITION PARTICLE 14 KD PROTEIN"/>
    <property type="match status" value="1"/>
</dbReference>
<comment type="subcellular location">
    <subcellularLocation>
        <location evidence="1 7">Cytoplasm</location>
    </subcellularLocation>
</comment>
<dbReference type="RefSeq" id="XP_005787003.1">
    <property type="nucleotide sequence ID" value="XM_005786946.1"/>
</dbReference>
<dbReference type="GeneID" id="17279844"/>
<dbReference type="GO" id="GO:0006614">
    <property type="term" value="P:SRP-dependent cotranslational protein targeting to membrane"/>
    <property type="evidence" value="ECO:0007669"/>
    <property type="project" value="UniProtKB-UniRule"/>
</dbReference>
<dbReference type="KEGG" id="ehx:EMIHUDRAFT_59302"/>
<dbReference type="SUPFAM" id="SSF54762">
    <property type="entry name" value="Signal recognition particle alu RNA binding heterodimer, SRP9/14"/>
    <property type="match status" value="1"/>
</dbReference>
<dbReference type="PaxDb" id="2903-EOD34574"/>
<sequence>MVLHDADGFLTQLTRMLERSREKGAVYVTMKRCAFAPAAPAAAAARLSRARASRCAACPKASTMVAAKDHRRFMKSYANIMKAGATA</sequence>
<organism evidence="8 9">
    <name type="scientific">Emiliania huxleyi (strain CCMP1516)</name>
    <dbReference type="NCBI Taxonomy" id="280463"/>
    <lineage>
        <taxon>Eukaryota</taxon>
        <taxon>Haptista</taxon>
        <taxon>Haptophyta</taxon>
        <taxon>Prymnesiophyceae</taxon>
        <taxon>Isochrysidales</taxon>
        <taxon>Noelaerhabdaceae</taxon>
        <taxon>Emiliania</taxon>
    </lineage>
</organism>
<keyword evidence="5 7" id="KW-0733">Signal recognition particle</keyword>
<comment type="similarity">
    <text evidence="2 7">Belongs to the SRP14 family.</text>
</comment>
<evidence type="ECO:0000256" key="3">
    <source>
        <dbReference type="ARBA" id="ARBA00022490"/>
    </source>
</evidence>
<dbReference type="Gene3D" id="3.30.720.10">
    <property type="entry name" value="Signal recognition particle alu RNA binding heterodimer, srp9/1"/>
    <property type="match status" value="1"/>
</dbReference>
<keyword evidence="6 7" id="KW-0687">Ribonucleoprotein</keyword>
<dbReference type="Proteomes" id="UP000013827">
    <property type="component" value="Unassembled WGS sequence"/>
</dbReference>
<comment type="function">
    <text evidence="7">Component of the signal recognition particle (SRP) complex, a ribonucleoprotein complex that mediates the cotranslational targeting of secretory and membrane proteins to the endoplasmic reticulum (ER). SRP9 together with SRP14 and the Alu portion of the SRP RNA, constitutes the elongation arrest domain of SRP. The complex of SRP9 and SRP14 is required for SRP RNA binding.</text>
</comment>
<keyword evidence="9" id="KW-1185">Reference proteome</keyword>
<keyword evidence="3 7" id="KW-0963">Cytoplasm</keyword>
<dbReference type="eggNOG" id="KOG1761">
    <property type="taxonomic scope" value="Eukaryota"/>
</dbReference>
<evidence type="ECO:0000256" key="5">
    <source>
        <dbReference type="ARBA" id="ARBA00023135"/>
    </source>
</evidence>
<accession>A0A0D3KFN9</accession>
<protein>
    <recommendedName>
        <fullName evidence="7">Signal recognition particle 14 kDa protein</fullName>
        <shortName evidence="7">SRP14</shortName>
    </recommendedName>
</protein>
<dbReference type="GO" id="GO:0005786">
    <property type="term" value="C:signal recognition particle, endoplasmic reticulum targeting"/>
    <property type="evidence" value="ECO:0007669"/>
    <property type="project" value="UniProtKB-UniRule"/>
</dbReference>
<dbReference type="Pfam" id="PF02290">
    <property type="entry name" value="SRP14"/>
    <property type="match status" value="1"/>
</dbReference>
<dbReference type="EnsemblProtists" id="EOD34574">
    <property type="protein sequence ID" value="EOD34574"/>
    <property type="gene ID" value="EMIHUDRAFT_59302"/>
</dbReference>
<evidence type="ECO:0000256" key="4">
    <source>
        <dbReference type="ARBA" id="ARBA00022884"/>
    </source>
</evidence>
<dbReference type="AlphaFoldDB" id="A0A0D3KFN9"/>
<reference evidence="8" key="2">
    <citation type="submission" date="2024-10" db="UniProtKB">
        <authorList>
            <consortium name="EnsemblProtists"/>
        </authorList>
    </citation>
    <scope>IDENTIFICATION</scope>
</reference>
<evidence type="ECO:0000256" key="6">
    <source>
        <dbReference type="ARBA" id="ARBA00023274"/>
    </source>
</evidence>
<dbReference type="STRING" id="2903.R1FMK3"/>
<dbReference type="GO" id="GO:0030942">
    <property type="term" value="F:endoplasmic reticulum signal peptide binding"/>
    <property type="evidence" value="ECO:0007669"/>
    <property type="project" value="UniProtKB-UniRule"/>
</dbReference>
<evidence type="ECO:0000313" key="9">
    <source>
        <dbReference type="Proteomes" id="UP000013827"/>
    </source>
</evidence>
<dbReference type="HOGENOM" id="CLU_094309_2_0_1"/>
<proteinExistence type="inferred from homology"/>
<dbReference type="InterPro" id="IPR003210">
    <property type="entry name" value="Signal_recog_particle_SRP14"/>
</dbReference>
<name>A0A0D3KFN9_EMIH1</name>
<comment type="subunit">
    <text evidence="7">Heterodimer with SRP9; binds RNA as heterodimer. Component of a signal recognition particle (SRP) complex that consists of a 7SL RNA molecule of 300 nucleotides and six protein subunits: SRP72, SRP68, SRP54, SRP19, SRP14 and SRP9.</text>
</comment>
<dbReference type="GO" id="GO:0008312">
    <property type="term" value="F:7S RNA binding"/>
    <property type="evidence" value="ECO:0007669"/>
    <property type="project" value="UniProtKB-UniRule"/>
</dbReference>
<reference evidence="9" key="1">
    <citation type="journal article" date="2013" name="Nature">
        <title>Pan genome of the phytoplankton Emiliania underpins its global distribution.</title>
        <authorList>
            <person name="Read B.A."/>
            <person name="Kegel J."/>
            <person name="Klute M.J."/>
            <person name="Kuo A."/>
            <person name="Lefebvre S.C."/>
            <person name="Maumus F."/>
            <person name="Mayer C."/>
            <person name="Miller J."/>
            <person name="Monier A."/>
            <person name="Salamov A."/>
            <person name="Young J."/>
            <person name="Aguilar M."/>
            <person name="Claverie J.M."/>
            <person name="Frickenhaus S."/>
            <person name="Gonzalez K."/>
            <person name="Herman E.K."/>
            <person name="Lin Y.C."/>
            <person name="Napier J."/>
            <person name="Ogata H."/>
            <person name="Sarno A.F."/>
            <person name="Shmutz J."/>
            <person name="Schroeder D."/>
            <person name="de Vargas C."/>
            <person name="Verret F."/>
            <person name="von Dassow P."/>
            <person name="Valentin K."/>
            <person name="Van de Peer Y."/>
            <person name="Wheeler G."/>
            <person name="Dacks J.B."/>
            <person name="Delwiche C.F."/>
            <person name="Dyhrman S.T."/>
            <person name="Glockner G."/>
            <person name="John U."/>
            <person name="Richards T."/>
            <person name="Worden A.Z."/>
            <person name="Zhang X."/>
            <person name="Grigoriev I.V."/>
            <person name="Allen A.E."/>
            <person name="Bidle K."/>
            <person name="Borodovsky M."/>
            <person name="Bowler C."/>
            <person name="Brownlee C."/>
            <person name="Cock J.M."/>
            <person name="Elias M."/>
            <person name="Gladyshev V.N."/>
            <person name="Groth M."/>
            <person name="Guda C."/>
            <person name="Hadaegh A."/>
            <person name="Iglesias-Rodriguez M.D."/>
            <person name="Jenkins J."/>
            <person name="Jones B.M."/>
            <person name="Lawson T."/>
            <person name="Leese F."/>
            <person name="Lindquist E."/>
            <person name="Lobanov A."/>
            <person name="Lomsadze A."/>
            <person name="Malik S.B."/>
            <person name="Marsh M.E."/>
            <person name="Mackinder L."/>
            <person name="Mock T."/>
            <person name="Mueller-Roeber B."/>
            <person name="Pagarete A."/>
            <person name="Parker M."/>
            <person name="Probert I."/>
            <person name="Quesneville H."/>
            <person name="Raines C."/>
            <person name="Rensing S.A."/>
            <person name="Riano-Pachon D.M."/>
            <person name="Richier S."/>
            <person name="Rokitta S."/>
            <person name="Shiraiwa Y."/>
            <person name="Soanes D.M."/>
            <person name="van der Giezen M."/>
            <person name="Wahlund T.M."/>
            <person name="Williams B."/>
            <person name="Wilson W."/>
            <person name="Wolfe G."/>
            <person name="Wurch L.L."/>
        </authorList>
    </citation>
    <scope>NUCLEOTIDE SEQUENCE</scope>
</reference>
<evidence type="ECO:0000256" key="2">
    <source>
        <dbReference type="ARBA" id="ARBA00010349"/>
    </source>
</evidence>
<evidence type="ECO:0000256" key="7">
    <source>
        <dbReference type="RuleBase" id="RU368100"/>
    </source>
</evidence>
<dbReference type="InterPro" id="IPR009018">
    <property type="entry name" value="Signal_recog_particle_SRP9/14"/>
</dbReference>
<evidence type="ECO:0000313" key="8">
    <source>
        <dbReference type="EnsemblProtists" id="EOD34574"/>
    </source>
</evidence>
<evidence type="ECO:0000256" key="1">
    <source>
        <dbReference type="ARBA" id="ARBA00004496"/>
    </source>
</evidence>